<keyword evidence="12" id="KW-0346">Stress response</keyword>
<dbReference type="Gene3D" id="2.60.40.790">
    <property type="match status" value="1"/>
</dbReference>
<dbReference type="GO" id="GO:0036158">
    <property type="term" value="P:outer dynein arm assembly"/>
    <property type="evidence" value="ECO:0007669"/>
    <property type="project" value="TreeGrafter"/>
</dbReference>
<dbReference type="GO" id="GO:0007399">
    <property type="term" value="P:nervous system development"/>
    <property type="evidence" value="ECO:0007669"/>
    <property type="project" value="UniProtKB-KW"/>
</dbReference>
<evidence type="ECO:0000259" key="11">
    <source>
        <dbReference type="PROSITE" id="PS51203"/>
    </source>
</evidence>
<keyword evidence="6" id="KW-0524">Neurogenesis</keyword>
<dbReference type="STRING" id="104452.A0A0L7LP28"/>
<dbReference type="InterPro" id="IPR052004">
    <property type="entry name" value="Dynein_assembly_factor_4"/>
</dbReference>
<dbReference type="GO" id="GO:0043005">
    <property type="term" value="C:neuron projection"/>
    <property type="evidence" value="ECO:0007669"/>
    <property type="project" value="UniProtKB-SubCell"/>
</dbReference>
<dbReference type="GO" id="GO:0003341">
    <property type="term" value="P:cilium movement"/>
    <property type="evidence" value="ECO:0007669"/>
    <property type="project" value="InterPro"/>
</dbReference>
<dbReference type="InterPro" id="IPR007052">
    <property type="entry name" value="CS_dom"/>
</dbReference>
<gene>
    <name evidence="12" type="ORF">OBRU01_02517</name>
</gene>
<keyword evidence="5" id="KW-0802">TPR repeat</keyword>
<dbReference type="SUPFAM" id="SSF48452">
    <property type="entry name" value="TPR-like"/>
    <property type="match status" value="1"/>
</dbReference>
<evidence type="ECO:0000256" key="7">
    <source>
        <dbReference type="ARBA" id="ARBA00023242"/>
    </source>
</evidence>
<comment type="subcellular location">
    <subcellularLocation>
        <location evidence="2">Cell projection</location>
        <location evidence="2">Neuron projection</location>
    </subcellularLocation>
    <subcellularLocation>
        <location evidence="9">Dynein axonemal particle</location>
    </subcellularLocation>
    <subcellularLocation>
        <location evidence="1">Nucleus</location>
    </subcellularLocation>
</comment>
<sequence length="442" mass="50718">MPILVKDFTWTQTDDTVHIRIPIKAVTREKVDLFTADSYIKAHYSPFLFEAFLLHDVDNDNSKCIVSDDLITLDLCKRETLQWECLEKELTKPEKMKLRQEILDKSVEIAQQKKEDRRIKKTQLDRFTVQQAMEIDTKQHDLMDSRKTEETRNAMNALEEWRVNAGEVKKINHRNGAMELYQSKENKNSGAKIIELDDNDPRIAELELKEKGSGAKVAEVPPGDCKDVKQVTEVLTKSVQVSRRPKKPAKVPIKSEYIDKKKDELSKRVLPRLRQGGQLEINHTPRTFPTPSRESSANEEQAWLKNITLARRATGFVSEDLRPEEQDPQWCKVKGDEFFRNGNYLGAVSAYSHGITLSDKLPSLYANRSATQFALGNFNKCGNRRSRAKCIARRAAALARCGFLHKGIDEMKAAAKLLPDDQMIKKDIYDMERAWEQNPDSE</sequence>
<dbReference type="GO" id="GO:0120293">
    <property type="term" value="C:dynein axonemal particle"/>
    <property type="evidence" value="ECO:0007669"/>
    <property type="project" value="UniProtKB-SubCell"/>
</dbReference>
<comment type="caution">
    <text evidence="12">The sequence shown here is derived from an EMBL/GenBank/DDBJ whole genome shotgun (WGS) entry which is preliminary data.</text>
</comment>
<organism evidence="12 13">
    <name type="scientific">Operophtera brumata</name>
    <name type="common">Winter moth</name>
    <name type="synonym">Phalaena brumata</name>
    <dbReference type="NCBI Taxonomy" id="104452"/>
    <lineage>
        <taxon>Eukaryota</taxon>
        <taxon>Metazoa</taxon>
        <taxon>Ecdysozoa</taxon>
        <taxon>Arthropoda</taxon>
        <taxon>Hexapoda</taxon>
        <taxon>Insecta</taxon>
        <taxon>Pterygota</taxon>
        <taxon>Neoptera</taxon>
        <taxon>Endopterygota</taxon>
        <taxon>Lepidoptera</taxon>
        <taxon>Glossata</taxon>
        <taxon>Ditrysia</taxon>
        <taxon>Geometroidea</taxon>
        <taxon>Geometridae</taxon>
        <taxon>Larentiinae</taxon>
        <taxon>Operophtera</taxon>
    </lineage>
</organism>
<dbReference type="Pfam" id="PF04969">
    <property type="entry name" value="CS"/>
    <property type="match status" value="1"/>
</dbReference>
<keyword evidence="8" id="KW-0966">Cell projection</keyword>
<dbReference type="CDD" id="cd06469">
    <property type="entry name" value="p23_DYX1C1_like"/>
    <property type="match status" value="1"/>
</dbReference>
<dbReference type="InterPro" id="IPR037894">
    <property type="entry name" value="CS_DYX1C1"/>
</dbReference>
<name>A0A0L7LP28_OPEBR</name>
<proteinExistence type="predicted"/>
<dbReference type="AlphaFoldDB" id="A0A0L7LP28"/>
<keyword evidence="4" id="KW-0677">Repeat</keyword>
<protein>
    <recommendedName>
        <fullName evidence="10">Dynein axonemal assembly factor 4</fullName>
    </recommendedName>
</protein>
<dbReference type="GO" id="GO:0005634">
    <property type="term" value="C:nucleus"/>
    <property type="evidence" value="ECO:0007669"/>
    <property type="project" value="UniProtKB-SubCell"/>
</dbReference>
<evidence type="ECO:0000256" key="4">
    <source>
        <dbReference type="ARBA" id="ARBA00022737"/>
    </source>
</evidence>
<dbReference type="Gene3D" id="1.25.40.10">
    <property type="entry name" value="Tetratricopeptide repeat domain"/>
    <property type="match status" value="1"/>
</dbReference>
<keyword evidence="13" id="KW-1185">Reference proteome</keyword>
<dbReference type="Proteomes" id="UP000037510">
    <property type="component" value="Unassembled WGS sequence"/>
</dbReference>
<keyword evidence="7" id="KW-0539">Nucleus</keyword>
<evidence type="ECO:0000256" key="8">
    <source>
        <dbReference type="ARBA" id="ARBA00023273"/>
    </source>
</evidence>
<dbReference type="EMBL" id="JTDY01000437">
    <property type="protein sequence ID" value="KOB77170.1"/>
    <property type="molecule type" value="Genomic_DNA"/>
</dbReference>
<evidence type="ECO:0000256" key="10">
    <source>
        <dbReference type="ARBA" id="ARBA00024430"/>
    </source>
</evidence>
<evidence type="ECO:0000256" key="6">
    <source>
        <dbReference type="ARBA" id="ARBA00022902"/>
    </source>
</evidence>
<evidence type="ECO:0000256" key="1">
    <source>
        <dbReference type="ARBA" id="ARBA00004123"/>
    </source>
</evidence>
<dbReference type="InterPro" id="IPR011990">
    <property type="entry name" value="TPR-like_helical_dom_sf"/>
</dbReference>
<dbReference type="PANTHER" id="PTHR46492:SF1">
    <property type="entry name" value="DYNEIN AXONEMAL ASSEMBLY FACTOR 4"/>
    <property type="match status" value="1"/>
</dbReference>
<accession>A0A0L7LP28</accession>
<evidence type="ECO:0000313" key="13">
    <source>
        <dbReference type="Proteomes" id="UP000037510"/>
    </source>
</evidence>
<dbReference type="SUPFAM" id="SSF49764">
    <property type="entry name" value="HSP20-like chaperones"/>
    <property type="match status" value="1"/>
</dbReference>
<feature type="domain" description="CS" evidence="11">
    <location>
        <begin position="3"/>
        <end position="87"/>
    </location>
</feature>
<evidence type="ECO:0000256" key="5">
    <source>
        <dbReference type="ARBA" id="ARBA00022803"/>
    </source>
</evidence>
<reference evidence="12 13" key="1">
    <citation type="journal article" date="2015" name="Genome Biol. Evol.">
        <title>The genome of winter moth (Operophtera brumata) provides a genomic perspective on sexual dimorphism and phenology.</title>
        <authorList>
            <person name="Derks M.F."/>
            <person name="Smit S."/>
            <person name="Salis L."/>
            <person name="Schijlen E."/>
            <person name="Bossers A."/>
            <person name="Mateman C."/>
            <person name="Pijl A.S."/>
            <person name="de Ridder D."/>
            <person name="Groenen M.A."/>
            <person name="Visser M.E."/>
            <person name="Megens H.J."/>
        </authorList>
    </citation>
    <scope>NUCLEOTIDE SEQUENCE [LARGE SCALE GENOMIC DNA]</scope>
    <source>
        <strain evidence="12">WM2013NL</strain>
        <tissue evidence="12">Head and thorax</tissue>
    </source>
</reference>
<keyword evidence="3" id="KW-0963">Cytoplasm</keyword>
<dbReference type="PANTHER" id="PTHR46492">
    <property type="entry name" value="DYNEIN ASSEMBLY FACTOR 4, AXONEMAL"/>
    <property type="match status" value="1"/>
</dbReference>
<evidence type="ECO:0000313" key="12">
    <source>
        <dbReference type="EMBL" id="KOB77170.1"/>
    </source>
</evidence>
<evidence type="ECO:0000256" key="3">
    <source>
        <dbReference type="ARBA" id="ARBA00022490"/>
    </source>
</evidence>
<dbReference type="GO" id="GO:0036159">
    <property type="term" value="P:inner dynein arm assembly"/>
    <property type="evidence" value="ECO:0007669"/>
    <property type="project" value="TreeGrafter"/>
</dbReference>
<dbReference type="PROSITE" id="PS51203">
    <property type="entry name" value="CS"/>
    <property type="match status" value="1"/>
</dbReference>
<evidence type="ECO:0000256" key="9">
    <source>
        <dbReference type="ARBA" id="ARBA00024190"/>
    </source>
</evidence>
<dbReference type="InterPro" id="IPR008978">
    <property type="entry name" value="HSP20-like_chaperone"/>
</dbReference>
<evidence type="ECO:0000256" key="2">
    <source>
        <dbReference type="ARBA" id="ARBA00004487"/>
    </source>
</evidence>